<evidence type="ECO:0000256" key="8">
    <source>
        <dbReference type="ARBA" id="ARBA00049598"/>
    </source>
</evidence>
<dbReference type="OrthoDB" id="272357at2759"/>
<protein>
    <recommendedName>
        <fullName evidence="11">Box C/D snoRNA protein 1</fullName>
    </recommendedName>
    <alternativeName>
        <fullName evidence="12">Zinc finger HIT domain-containing protein 6</fullName>
    </alternativeName>
</protein>
<keyword evidence="5 13" id="KW-0863">Zinc-finger</keyword>
<evidence type="ECO:0000256" key="14">
    <source>
        <dbReference type="SAM" id="MobiDB-lite"/>
    </source>
</evidence>
<dbReference type="InterPro" id="IPR007529">
    <property type="entry name" value="Znf_HIT"/>
</dbReference>
<keyword evidence="7" id="KW-0832">Ubl conjugation</keyword>
<dbReference type="GO" id="GO:0000463">
    <property type="term" value="P:maturation of LSU-rRNA from tricistronic rRNA transcript (SSU-rRNA, 5.8S rRNA, LSU-rRNA)"/>
    <property type="evidence" value="ECO:0000318"/>
    <property type="project" value="GO_Central"/>
</dbReference>
<reference evidence="17" key="3">
    <citation type="submission" date="2018-08" db="UniProtKB">
        <authorList>
            <consortium name="EnsemblPlants"/>
        </authorList>
    </citation>
    <scope>IDENTIFICATION</scope>
    <source>
        <strain evidence="17">cv. Bd21</strain>
    </source>
</reference>
<feature type="compositionally biased region" description="Acidic residues" evidence="14">
    <location>
        <begin position="319"/>
        <end position="328"/>
    </location>
</feature>
<name>I1HVG1_BRADI</name>
<dbReference type="PANTHER" id="PTHR13483">
    <property type="entry name" value="BOX C_D SNORNA PROTEIN 1-RELATED"/>
    <property type="match status" value="1"/>
</dbReference>
<sequence>MAEEQGGREAPPAADSSMEEGRDPSAQDPPPKSAAASSSGPGPGVGGKGSPCEECGEQPWKYRCPGCSRLTCSLPCVQSHKRRTACSGKRPRTDPVPLSQFDDDRLLSDYNLLEETSQVRESAHRLISGFGRNYGGGGGAQLPTWLFFLRKAAQRRGVRLFFQPRGMTRREQNRSRHYQRKDCIYWTLEWRFNSTDVVVTDHEIDEHASLLSLLEKHLSPTPCKDQLTPYRNAELRDLKLFIQKSAKDSKSPYRQLNIEEPLHSQLRGILVVEYPTINVFLPSDSYDFKVEKFVNKISRNEHPPGNTNDSPPLEGTEFHEEEIEEGELTSETQVIDLKDCGTSHNSSLSSVKVTSEPKIDSKADSSVLSYIRRLALNQPSKIAPNTISGAPKTKSCTKVYLLDSEERADGASSLESPATELKDHVTSHLGNIAPAKGTIIPSTDCGTDSSVPGDAQEEYGWQSKLTPNATPEAQKRKSNMKVHPVDTEETQGLASEVSNLEFDLDMKDSFEDLFGDFNPDDFLNFDPEIMDEDESGEIRSLFNIWDDLEEGEIPSPLL</sequence>
<dbReference type="InterPro" id="IPR051639">
    <property type="entry name" value="BCD1"/>
</dbReference>
<evidence type="ECO:0000256" key="12">
    <source>
        <dbReference type="ARBA" id="ARBA00077531"/>
    </source>
</evidence>
<keyword evidence="18" id="KW-1185">Reference proteome</keyword>
<feature type="domain" description="HIT-type" evidence="15">
    <location>
        <begin position="52"/>
        <end position="86"/>
    </location>
</feature>
<dbReference type="InterPro" id="IPR057721">
    <property type="entry name" value="BCD1_alpha/beta"/>
</dbReference>
<evidence type="ECO:0000256" key="3">
    <source>
        <dbReference type="ARBA" id="ARBA00022553"/>
    </source>
</evidence>
<evidence type="ECO:0000256" key="5">
    <source>
        <dbReference type="ARBA" id="ARBA00022771"/>
    </source>
</evidence>
<evidence type="ECO:0000256" key="9">
    <source>
        <dbReference type="ARBA" id="ARBA00049654"/>
    </source>
</evidence>
<evidence type="ECO:0000313" key="18">
    <source>
        <dbReference type="Proteomes" id="UP000008810"/>
    </source>
</evidence>
<evidence type="ECO:0000313" key="17">
    <source>
        <dbReference type="EnsemblPlants" id="KQK11672"/>
    </source>
</evidence>
<gene>
    <name evidence="17" type="primary">LOC100824581</name>
    <name evidence="16" type="ORF">BRADI_2g61550v3</name>
</gene>
<feature type="region of interest" description="Disordered" evidence="14">
    <location>
        <begin position="440"/>
        <end position="459"/>
    </location>
</feature>
<evidence type="ECO:0000256" key="2">
    <source>
        <dbReference type="ARBA" id="ARBA00022517"/>
    </source>
</evidence>
<dbReference type="Gramene" id="KQK11672">
    <property type="protein sequence ID" value="KQK11672"/>
    <property type="gene ID" value="BRADI_2g61550v3"/>
</dbReference>
<evidence type="ECO:0000256" key="11">
    <source>
        <dbReference type="ARBA" id="ARBA00068630"/>
    </source>
</evidence>
<keyword evidence="4" id="KW-0479">Metal-binding</keyword>
<proteinExistence type="inferred from homology"/>
<evidence type="ECO:0000256" key="6">
    <source>
        <dbReference type="ARBA" id="ARBA00022833"/>
    </source>
</evidence>
<evidence type="ECO:0000313" key="16">
    <source>
        <dbReference type="EMBL" id="KQK11672.1"/>
    </source>
</evidence>
<dbReference type="AlphaFoldDB" id="I1HVG1"/>
<dbReference type="EnsemblPlants" id="KQK11672">
    <property type="protein sequence ID" value="KQK11672"/>
    <property type="gene ID" value="BRADI_2g61550v3"/>
</dbReference>
<dbReference type="RefSeq" id="XP_003565127.2">
    <property type="nucleotide sequence ID" value="XM_003565079.4"/>
</dbReference>
<evidence type="ECO:0000256" key="10">
    <source>
        <dbReference type="ARBA" id="ARBA00061949"/>
    </source>
</evidence>
<reference evidence="16" key="2">
    <citation type="submission" date="2017-06" db="EMBL/GenBank/DDBJ databases">
        <title>WGS assembly of Brachypodium distachyon.</title>
        <authorList>
            <consortium name="The International Brachypodium Initiative"/>
            <person name="Lucas S."/>
            <person name="Harmon-Smith M."/>
            <person name="Lail K."/>
            <person name="Tice H."/>
            <person name="Grimwood J."/>
            <person name="Bruce D."/>
            <person name="Barry K."/>
            <person name="Shu S."/>
            <person name="Lindquist E."/>
            <person name="Wang M."/>
            <person name="Pitluck S."/>
            <person name="Vogel J.P."/>
            <person name="Garvin D.F."/>
            <person name="Mockler T.C."/>
            <person name="Schmutz J."/>
            <person name="Rokhsar D."/>
            <person name="Bevan M.W."/>
        </authorList>
    </citation>
    <scope>NUCLEOTIDE SEQUENCE</scope>
    <source>
        <strain evidence="16">Bd21</strain>
    </source>
</reference>
<dbReference type="CDD" id="cd23023">
    <property type="entry name" value="zf-HIT_BCD1"/>
    <property type="match status" value="1"/>
</dbReference>
<comment type="similarity">
    <text evidence="9">Belongs to the BCD1 family.</text>
</comment>
<dbReference type="KEGG" id="bdi:100824581"/>
<comment type="function">
    <text evidence="8">Required for box C/D snoRNAs accumulation involved in snoRNA processing, snoRNA transport to the nucleolus and ribosome biogenesis.</text>
</comment>
<feature type="compositionally biased region" description="Polar residues" evidence="14">
    <location>
        <begin position="440"/>
        <end position="450"/>
    </location>
</feature>
<evidence type="ECO:0000256" key="4">
    <source>
        <dbReference type="ARBA" id="ARBA00022723"/>
    </source>
</evidence>
<dbReference type="GO" id="GO:0005634">
    <property type="term" value="C:nucleus"/>
    <property type="evidence" value="ECO:0000318"/>
    <property type="project" value="GO_Central"/>
</dbReference>
<accession>I1HVG1</accession>
<dbReference type="GeneID" id="100824581"/>
<dbReference type="HOGENOM" id="CLU_025524_4_1_1"/>
<dbReference type="EMBL" id="CM000881">
    <property type="protein sequence ID" value="KQK11672.1"/>
    <property type="molecule type" value="Genomic_DNA"/>
</dbReference>
<comment type="subunit">
    <text evidence="10">Interacts with FBL, SNU13, NOP58, NUFIP1, RUVBL1, RUVBL2 and TAF9. Interacts (via HIT-type zinc finger) with the RUVBL1/RUVBL2 complex in the presence of ADP.</text>
</comment>
<dbReference type="FunCoup" id="I1HVG1">
    <property type="interactions" value="103"/>
</dbReference>
<evidence type="ECO:0000256" key="7">
    <source>
        <dbReference type="ARBA" id="ARBA00022843"/>
    </source>
</evidence>
<reference evidence="16 17" key="1">
    <citation type="journal article" date="2010" name="Nature">
        <title>Genome sequencing and analysis of the model grass Brachypodium distachyon.</title>
        <authorList>
            <consortium name="International Brachypodium Initiative"/>
        </authorList>
    </citation>
    <scope>NUCLEOTIDE SEQUENCE [LARGE SCALE GENOMIC DNA]</scope>
    <source>
        <strain evidence="16 17">Bd21</strain>
    </source>
</reference>
<keyword evidence="6" id="KW-0862">Zinc</keyword>
<evidence type="ECO:0000259" key="15">
    <source>
        <dbReference type="PROSITE" id="PS51083"/>
    </source>
</evidence>
<evidence type="ECO:0000256" key="1">
    <source>
        <dbReference type="ARBA" id="ARBA00022499"/>
    </source>
</evidence>
<dbReference type="Gene3D" id="3.30.60.190">
    <property type="match status" value="1"/>
</dbReference>
<keyword evidence="3" id="KW-0597">Phosphoprotein</keyword>
<dbReference type="SUPFAM" id="SSF144232">
    <property type="entry name" value="HIT/MYND zinc finger-like"/>
    <property type="match status" value="1"/>
</dbReference>
<dbReference type="GO" id="GO:0070761">
    <property type="term" value="C:pre-snoRNP complex"/>
    <property type="evidence" value="ECO:0000318"/>
    <property type="project" value="GO_Central"/>
</dbReference>
<organism evidence="17">
    <name type="scientific">Brachypodium distachyon</name>
    <name type="common">Purple false brome</name>
    <name type="synonym">Trachynia distachya</name>
    <dbReference type="NCBI Taxonomy" id="15368"/>
    <lineage>
        <taxon>Eukaryota</taxon>
        <taxon>Viridiplantae</taxon>
        <taxon>Streptophyta</taxon>
        <taxon>Embryophyta</taxon>
        <taxon>Tracheophyta</taxon>
        <taxon>Spermatophyta</taxon>
        <taxon>Magnoliopsida</taxon>
        <taxon>Liliopsida</taxon>
        <taxon>Poales</taxon>
        <taxon>Poaceae</taxon>
        <taxon>BOP clade</taxon>
        <taxon>Pooideae</taxon>
        <taxon>Stipodae</taxon>
        <taxon>Brachypodieae</taxon>
        <taxon>Brachypodium</taxon>
    </lineage>
</organism>
<feature type="region of interest" description="Disordered" evidence="14">
    <location>
        <begin position="1"/>
        <end position="52"/>
    </location>
</feature>
<evidence type="ECO:0000256" key="13">
    <source>
        <dbReference type="PROSITE-ProRule" id="PRU00453"/>
    </source>
</evidence>
<dbReference type="Proteomes" id="UP000008810">
    <property type="component" value="Chromosome 2"/>
</dbReference>
<dbReference type="PROSITE" id="PS51083">
    <property type="entry name" value="ZF_HIT"/>
    <property type="match status" value="1"/>
</dbReference>
<dbReference type="GO" id="GO:0008270">
    <property type="term" value="F:zinc ion binding"/>
    <property type="evidence" value="ECO:0007669"/>
    <property type="project" value="UniProtKB-UniRule"/>
</dbReference>
<dbReference type="GO" id="GO:0000492">
    <property type="term" value="P:box C/D snoRNP assembly"/>
    <property type="evidence" value="ECO:0000318"/>
    <property type="project" value="GO_Central"/>
</dbReference>
<keyword evidence="2" id="KW-0690">Ribosome biogenesis</keyword>
<feature type="region of interest" description="Disordered" evidence="14">
    <location>
        <begin position="298"/>
        <end position="330"/>
    </location>
</feature>
<dbReference type="PANTHER" id="PTHR13483:SF3">
    <property type="entry name" value="BOX C_D SNORNA PROTEIN 1"/>
    <property type="match status" value="1"/>
</dbReference>
<dbReference type="Pfam" id="PF25790">
    <property type="entry name" value="BCD1"/>
    <property type="match status" value="1"/>
</dbReference>
<dbReference type="OMA" id="HNYRKDC"/>
<dbReference type="FunFam" id="3.30.60.190:FF:000001">
    <property type="entry name" value="box C/D snoRNA protein 1"/>
    <property type="match status" value="1"/>
</dbReference>
<dbReference type="STRING" id="15368.I1HVG1"/>
<dbReference type="Pfam" id="PF04438">
    <property type="entry name" value="zf-HIT"/>
    <property type="match status" value="1"/>
</dbReference>
<keyword evidence="1" id="KW-1017">Isopeptide bond</keyword>
<dbReference type="eggNOG" id="KOG2858">
    <property type="taxonomic scope" value="Eukaryota"/>
</dbReference>